<dbReference type="InterPro" id="IPR047272">
    <property type="entry name" value="S49_SppA_C"/>
</dbReference>
<dbReference type="Pfam" id="PF01343">
    <property type="entry name" value="Peptidase_S49"/>
    <property type="match status" value="1"/>
</dbReference>
<comment type="similarity">
    <text evidence="1">Belongs to the peptidase S49 family.</text>
</comment>
<dbReference type="AlphaFoldDB" id="A0A2W5QE43"/>
<proteinExistence type="inferred from homology"/>
<feature type="domain" description="Peptidase S49" evidence="5">
    <location>
        <begin position="91"/>
        <end position="226"/>
    </location>
</feature>
<gene>
    <name evidence="6" type="ORF">DI556_09410</name>
</gene>
<dbReference type="Gene3D" id="6.20.330.10">
    <property type="match status" value="1"/>
</dbReference>
<keyword evidence="4" id="KW-0720">Serine protease</keyword>
<accession>A0A2W5QE43</accession>
<sequence>MIEAITRQAQRLRNRITRRRAVIPVIRLEGVIGGGGRLGGGGLTDAGLAPLIEAAFSRGEPRAVALSINSPGGSPAQSSLIAARIRRLADEKKIPVHAFVEDVAASGGYWLATAADEIHVDRSSILGSIGVISASFGFAELIARHGIERRVHTSGVDKSMLDPFRPEKPEDVARLESLQAVIHGHFIDQVRGRRGGRLTGEDLFTGEFWLGERAIELGLADSIGHLVPTMRARYGEKVRFVPVAPRRPLLRRLGLPGASEAVAEAVGRIEDHAHWARFGVKAP</sequence>
<dbReference type="PANTHER" id="PTHR42987">
    <property type="entry name" value="PEPTIDASE S49"/>
    <property type="match status" value="1"/>
</dbReference>
<dbReference type="InterPro" id="IPR002142">
    <property type="entry name" value="Peptidase_S49"/>
</dbReference>
<dbReference type="EMBL" id="QFPW01000006">
    <property type="protein sequence ID" value="PZQ49680.1"/>
    <property type="molecule type" value="Genomic_DNA"/>
</dbReference>
<dbReference type="GO" id="GO:0006508">
    <property type="term" value="P:proteolysis"/>
    <property type="evidence" value="ECO:0007669"/>
    <property type="project" value="UniProtKB-KW"/>
</dbReference>
<dbReference type="Gene3D" id="3.90.226.10">
    <property type="entry name" value="2-enoyl-CoA Hydratase, Chain A, domain 1"/>
    <property type="match status" value="1"/>
</dbReference>
<dbReference type="Proteomes" id="UP000249185">
    <property type="component" value="Unassembled WGS sequence"/>
</dbReference>
<name>A0A2W5QE43_RHOSU</name>
<dbReference type="CDD" id="cd07023">
    <property type="entry name" value="S49_Sppa_N_C"/>
    <property type="match status" value="1"/>
</dbReference>
<dbReference type="GO" id="GO:0008236">
    <property type="term" value="F:serine-type peptidase activity"/>
    <property type="evidence" value="ECO:0007669"/>
    <property type="project" value="UniProtKB-KW"/>
</dbReference>
<keyword evidence="3" id="KW-0378">Hydrolase</keyword>
<comment type="caution">
    <text evidence="6">The sequence shown here is derived from an EMBL/GenBank/DDBJ whole genome shotgun (WGS) entry which is preliminary data.</text>
</comment>
<dbReference type="InterPro" id="IPR029045">
    <property type="entry name" value="ClpP/crotonase-like_dom_sf"/>
</dbReference>
<protein>
    <submittedName>
        <fullName evidence="6">S49 family peptidase</fullName>
    </submittedName>
</protein>
<evidence type="ECO:0000256" key="2">
    <source>
        <dbReference type="ARBA" id="ARBA00022670"/>
    </source>
</evidence>
<dbReference type="SUPFAM" id="SSF52096">
    <property type="entry name" value="ClpP/crotonase"/>
    <property type="match status" value="1"/>
</dbReference>
<evidence type="ECO:0000259" key="5">
    <source>
        <dbReference type="Pfam" id="PF01343"/>
    </source>
</evidence>
<dbReference type="PANTHER" id="PTHR42987:SF8">
    <property type="entry name" value="PROTEINASE"/>
    <property type="match status" value="1"/>
</dbReference>
<evidence type="ECO:0000256" key="3">
    <source>
        <dbReference type="ARBA" id="ARBA00022801"/>
    </source>
</evidence>
<organism evidence="6 7">
    <name type="scientific">Rhodovulum sulfidophilum</name>
    <name type="common">Rhodobacter sulfidophilus</name>
    <dbReference type="NCBI Taxonomy" id="35806"/>
    <lineage>
        <taxon>Bacteria</taxon>
        <taxon>Pseudomonadati</taxon>
        <taxon>Pseudomonadota</taxon>
        <taxon>Alphaproteobacteria</taxon>
        <taxon>Rhodobacterales</taxon>
        <taxon>Paracoccaceae</taxon>
        <taxon>Rhodovulum</taxon>
    </lineage>
</organism>
<evidence type="ECO:0000256" key="1">
    <source>
        <dbReference type="ARBA" id="ARBA00008683"/>
    </source>
</evidence>
<evidence type="ECO:0000256" key="4">
    <source>
        <dbReference type="ARBA" id="ARBA00022825"/>
    </source>
</evidence>
<evidence type="ECO:0000313" key="6">
    <source>
        <dbReference type="EMBL" id="PZQ49680.1"/>
    </source>
</evidence>
<reference evidence="6 7" key="1">
    <citation type="submission" date="2017-08" db="EMBL/GenBank/DDBJ databases">
        <title>Infants hospitalized years apart are colonized by the same room-sourced microbial strains.</title>
        <authorList>
            <person name="Brooks B."/>
            <person name="Olm M.R."/>
            <person name="Firek B.A."/>
            <person name="Baker R."/>
            <person name="Thomas B.C."/>
            <person name="Morowitz M.J."/>
            <person name="Banfield J.F."/>
        </authorList>
    </citation>
    <scope>NUCLEOTIDE SEQUENCE [LARGE SCALE GENOMIC DNA]</scope>
    <source>
        <strain evidence="6">S2_005_002_R2_34</strain>
    </source>
</reference>
<keyword evidence="2" id="KW-0645">Protease</keyword>
<evidence type="ECO:0000313" key="7">
    <source>
        <dbReference type="Proteomes" id="UP000249185"/>
    </source>
</evidence>